<dbReference type="InterPro" id="IPR000702">
    <property type="entry name" value="Ribosomal_uL6-like"/>
</dbReference>
<evidence type="ECO:0000259" key="6">
    <source>
        <dbReference type="Pfam" id="PF00347"/>
    </source>
</evidence>
<keyword evidence="7" id="KW-1185">Reference proteome</keyword>
<proteinExistence type="inferred from homology"/>
<protein>
    <recommendedName>
        <fullName evidence="4">Large ribosomal subunit protein uL6</fullName>
    </recommendedName>
    <alternativeName>
        <fullName evidence="5">60S ribosomal protein L9</fullName>
    </alternativeName>
</protein>
<dbReference type="AlphaFoldDB" id="A0AAF3EBT2"/>
<dbReference type="WBParaSite" id="MBELARI_LOCUS11410">
    <property type="protein sequence ID" value="MBELARI_LOCUS11410"/>
    <property type="gene ID" value="MBELARI_LOCUS11410"/>
</dbReference>
<dbReference type="GO" id="GO:0022625">
    <property type="term" value="C:cytosolic large ribosomal subunit"/>
    <property type="evidence" value="ECO:0007669"/>
    <property type="project" value="TreeGrafter"/>
</dbReference>
<dbReference type="InterPro" id="IPR020040">
    <property type="entry name" value="Ribosomal_uL6_a/b-dom"/>
</dbReference>
<dbReference type="Pfam" id="PF00347">
    <property type="entry name" value="Ribosomal_L6"/>
    <property type="match status" value="1"/>
</dbReference>
<evidence type="ECO:0000313" key="8">
    <source>
        <dbReference type="WBParaSite" id="MBELARI_LOCUS11410"/>
    </source>
</evidence>
<comment type="similarity">
    <text evidence="1">Belongs to the universal ribosomal protein uL6 family.</text>
</comment>
<dbReference type="Gene3D" id="3.90.930.12">
    <property type="entry name" value="Ribosomal protein L6, alpha-beta domain"/>
    <property type="match status" value="1"/>
</dbReference>
<keyword evidence="2" id="KW-0689">Ribosomal protein</keyword>
<dbReference type="SUPFAM" id="SSF56053">
    <property type="entry name" value="Ribosomal protein L6"/>
    <property type="match status" value="1"/>
</dbReference>
<accession>A0AAF3EBT2</accession>
<evidence type="ECO:0000256" key="2">
    <source>
        <dbReference type="ARBA" id="ARBA00022980"/>
    </source>
</evidence>
<name>A0AAF3EBT2_9BILA</name>
<evidence type="ECO:0000256" key="3">
    <source>
        <dbReference type="ARBA" id="ARBA00023274"/>
    </source>
</evidence>
<feature type="domain" description="Large ribosomal subunit protein uL6 alpha-beta" evidence="6">
    <location>
        <begin position="8"/>
        <end position="63"/>
    </location>
</feature>
<dbReference type="PANTHER" id="PTHR11655:SF16">
    <property type="entry name" value="60S RIBOSOMAL PROTEIN L9"/>
    <property type="match status" value="1"/>
</dbReference>
<dbReference type="Proteomes" id="UP000887575">
    <property type="component" value="Unassembled WGS sequence"/>
</dbReference>
<organism evidence="7 8">
    <name type="scientific">Mesorhabditis belari</name>
    <dbReference type="NCBI Taxonomy" id="2138241"/>
    <lineage>
        <taxon>Eukaryota</taxon>
        <taxon>Metazoa</taxon>
        <taxon>Ecdysozoa</taxon>
        <taxon>Nematoda</taxon>
        <taxon>Chromadorea</taxon>
        <taxon>Rhabditida</taxon>
        <taxon>Rhabditina</taxon>
        <taxon>Rhabditomorpha</taxon>
        <taxon>Rhabditoidea</taxon>
        <taxon>Rhabditidae</taxon>
        <taxon>Mesorhabditinae</taxon>
        <taxon>Mesorhabditis</taxon>
    </lineage>
</organism>
<keyword evidence="3" id="KW-0687">Ribonucleoprotein</keyword>
<evidence type="ECO:0000256" key="5">
    <source>
        <dbReference type="ARBA" id="ARBA00035349"/>
    </source>
</evidence>
<evidence type="ECO:0000256" key="4">
    <source>
        <dbReference type="ARBA" id="ARBA00035246"/>
    </source>
</evidence>
<dbReference type="GO" id="GO:0019843">
    <property type="term" value="F:rRNA binding"/>
    <property type="evidence" value="ECO:0007669"/>
    <property type="project" value="InterPro"/>
</dbReference>
<dbReference type="PANTHER" id="PTHR11655">
    <property type="entry name" value="60S/50S RIBOSOMAL PROTEIN L6/L9"/>
    <property type="match status" value="1"/>
</dbReference>
<dbReference type="InterPro" id="IPR036789">
    <property type="entry name" value="Ribosomal_uL6-like_a/b-dom_sf"/>
</dbReference>
<sequence length="72" mass="8186">MRSVYAYFPINIALQEKGRLIEIHNFLGEKIIRRVTLPDGVTAVMSTTQKDELVIDGNDLQLQPTFNSLPQK</sequence>
<evidence type="ECO:0000313" key="7">
    <source>
        <dbReference type="Proteomes" id="UP000887575"/>
    </source>
</evidence>
<dbReference type="GO" id="GO:0003735">
    <property type="term" value="F:structural constituent of ribosome"/>
    <property type="evidence" value="ECO:0007669"/>
    <property type="project" value="InterPro"/>
</dbReference>
<reference evidence="8" key="1">
    <citation type="submission" date="2024-02" db="UniProtKB">
        <authorList>
            <consortium name="WormBaseParasite"/>
        </authorList>
    </citation>
    <scope>IDENTIFICATION</scope>
</reference>
<dbReference type="GO" id="GO:0002181">
    <property type="term" value="P:cytoplasmic translation"/>
    <property type="evidence" value="ECO:0007669"/>
    <property type="project" value="TreeGrafter"/>
</dbReference>
<evidence type="ECO:0000256" key="1">
    <source>
        <dbReference type="ARBA" id="ARBA00009356"/>
    </source>
</evidence>